<dbReference type="EMBL" id="CP120992">
    <property type="protein sequence ID" value="WLQ39645.1"/>
    <property type="molecule type" value="Genomic_DNA"/>
</dbReference>
<keyword evidence="3" id="KW-1185">Reference proteome</keyword>
<evidence type="ECO:0000313" key="2">
    <source>
        <dbReference type="EMBL" id="WLQ39645.1"/>
    </source>
</evidence>
<accession>A0ABY9HYG9</accession>
<sequence length="47" mass="5268">MTRHHALAPPTDTGKGNAATAQDRSRREARTRPRTGRTPPAREYRTP</sequence>
<evidence type="ECO:0000313" key="3">
    <source>
        <dbReference type="Proteomes" id="UP001229952"/>
    </source>
</evidence>
<proteinExistence type="predicted"/>
<organism evidence="2 3">
    <name type="scientific">Streptomyces laculatispora</name>
    <dbReference type="NCBI Taxonomy" id="887464"/>
    <lineage>
        <taxon>Bacteria</taxon>
        <taxon>Bacillati</taxon>
        <taxon>Actinomycetota</taxon>
        <taxon>Actinomycetes</taxon>
        <taxon>Kitasatosporales</taxon>
        <taxon>Streptomycetaceae</taxon>
        <taxon>Streptomyces</taxon>
    </lineage>
</organism>
<protein>
    <submittedName>
        <fullName evidence="2">Uncharacterized protein</fullName>
    </submittedName>
</protein>
<feature type="region of interest" description="Disordered" evidence="1">
    <location>
        <begin position="1"/>
        <end position="47"/>
    </location>
</feature>
<name>A0ABY9HYG9_9ACTN</name>
<dbReference type="RefSeq" id="WP_306086215.1">
    <property type="nucleotide sequence ID" value="NZ_CP120992.1"/>
</dbReference>
<reference evidence="2 3" key="1">
    <citation type="submission" date="2023-03" db="EMBL/GenBank/DDBJ databases">
        <title>Isolation and description of six Streptomyces strains from soil environments, able to metabolize different microbial glucans.</title>
        <authorList>
            <person name="Widen T."/>
            <person name="Larsbrink J."/>
        </authorList>
    </citation>
    <scope>NUCLEOTIDE SEQUENCE [LARGE SCALE GENOMIC DNA]</scope>
    <source>
        <strain evidence="2 3">Mut2</strain>
    </source>
</reference>
<gene>
    <name evidence="2" type="ORF">P8A22_06290</name>
</gene>
<evidence type="ECO:0000256" key="1">
    <source>
        <dbReference type="SAM" id="MobiDB-lite"/>
    </source>
</evidence>
<dbReference type="Proteomes" id="UP001229952">
    <property type="component" value="Chromosome"/>
</dbReference>